<dbReference type="PANTHER" id="PTHR11365">
    <property type="entry name" value="5-OXOPROLINASE RELATED"/>
    <property type="match status" value="1"/>
</dbReference>
<dbReference type="InterPro" id="IPR045079">
    <property type="entry name" value="Oxoprolinase-like"/>
</dbReference>
<name>A0A1P8UIX7_9GAMM</name>
<evidence type="ECO:0000259" key="1">
    <source>
        <dbReference type="Pfam" id="PF01968"/>
    </source>
</evidence>
<evidence type="ECO:0000259" key="3">
    <source>
        <dbReference type="Pfam" id="PF19278"/>
    </source>
</evidence>
<dbReference type="RefSeq" id="WP_076837403.1">
    <property type="nucleotide sequence ID" value="NZ_CP019434.1"/>
</dbReference>
<organism evidence="4 5">
    <name type="scientific">Acidihalobacter ferrooxydans</name>
    <dbReference type="NCBI Taxonomy" id="1765967"/>
    <lineage>
        <taxon>Bacteria</taxon>
        <taxon>Pseudomonadati</taxon>
        <taxon>Pseudomonadota</taxon>
        <taxon>Gammaproteobacteria</taxon>
        <taxon>Chromatiales</taxon>
        <taxon>Ectothiorhodospiraceae</taxon>
        <taxon>Acidihalobacter</taxon>
    </lineage>
</organism>
<dbReference type="InterPro" id="IPR049517">
    <property type="entry name" value="ACX-like_C"/>
</dbReference>
<proteinExistence type="predicted"/>
<dbReference type="KEGG" id="afy:BW247_12325"/>
<dbReference type="Pfam" id="PF05378">
    <property type="entry name" value="Hydant_A_N"/>
    <property type="match status" value="1"/>
</dbReference>
<feature type="domain" description="Acetophenone carboxylase-like C-terminal" evidence="3">
    <location>
        <begin position="509"/>
        <end position="677"/>
    </location>
</feature>
<feature type="domain" description="Hydantoinase/oxoprolinase N-terminal" evidence="2">
    <location>
        <begin position="4"/>
        <end position="185"/>
    </location>
</feature>
<evidence type="ECO:0000259" key="2">
    <source>
        <dbReference type="Pfam" id="PF05378"/>
    </source>
</evidence>
<protein>
    <submittedName>
        <fullName evidence="4">Methylhydantoinase</fullName>
    </submittedName>
</protein>
<dbReference type="Pfam" id="PF01968">
    <property type="entry name" value="Hydantoinase_A"/>
    <property type="match status" value="1"/>
</dbReference>
<dbReference type="SUPFAM" id="SSF53067">
    <property type="entry name" value="Actin-like ATPase domain"/>
    <property type="match status" value="1"/>
</dbReference>
<dbReference type="InterPro" id="IPR002821">
    <property type="entry name" value="Hydantoinase_A"/>
</dbReference>
<sequence>MRLIGVDVGGTFTDVVLYDVDTLDTFIHKVPTTLDDPSIGVLSGIVDLCATKGIDVGSIDYIRHGTTIATNAVLEHGGAETGVVTSEGFRDILHIGRHQRPQHYSIYQEIPWQDQPLVRRYNRLCVPERIAPPYGDVLTPLDEAAVRECALEFKSRGVGSIAVCFLFSYLNPQHEQRAKAFIKEVYPEAFVSVSADVSPQYREFERFTTTAMNAFIGPKVRNYVANLTDRLRDSGFDADLHIMTSSGGVATPQMIEEKPVLTLLSGPAAGVLGGAWAGALSNRDHLTTFDVGGTSADIALIIDGQFQMATARETQIGGYPIMLPMIDIHTIGAGGGSIAHLDAGGAFKVGPKSAGARPGPAAYGHGGTQATVTDANVVLGRLVPAHFLGGTMRLDANAAQRVVGQLAEQLDLSLEETAEGILTLLNANMANAIRSRTVQKGIDPREFSLVAFGGAGPLHGVEVAAQLGIREVIVPSRPGISSAVGLLTTGLRYDTIRTAFQVSDNFDTTRLTDDFDAMAQEIAAQFEADGVSRDDVSFQRAADLRYLGQGYELKIDLPAAPLDDGVLATMIDDFHARHESEYGHAFPGKPIEVVNIRVAGVGRTRTLLQPEPAAGGDVNAALIDRQLCMFRTGQTLHSYDTPIYRRRHLPIGVPIAGPAIIVQTDSTTVVPPNWQFTVEPLGNLVITRSA</sequence>
<accession>A0A1P8UIX7</accession>
<evidence type="ECO:0000313" key="4">
    <source>
        <dbReference type="EMBL" id="APZ43773.1"/>
    </source>
</evidence>
<dbReference type="AlphaFoldDB" id="A0A1P8UIX7"/>
<dbReference type="Pfam" id="PF19278">
    <property type="entry name" value="Hydant_A_C"/>
    <property type="match status" value="1"/>
</dbReference>
<dbReference type="OrthoDB" id="9768323at2"/>
<dbReference type="PANTHER" id="PTHR11365:SF23">
    <property type="entry name" value="HYPOTHETICAL 5-OXOPROLINASE (EUROFUNG)-RELATED"/>
    <property type="match status" value="1"/>
</dbReference>
<dbReference type="InterPro" id="IPR043129">
    <property type="entry name" value="ATPase_NBD"/>
</dbReference>
<reference evidence="4 5" key="1">
    <citation type="submission" date="2017-01" db="EMBL/GenBank/DDBJ databases">
        <title>Draft sequence of Acidihalobacter ferrooxidans strain DSM 14175 (strain V8).</title>
        <authorList>
            <person name="Khaleque H.N."/>
            <person name="Ramsay J.P."/>
            <person name="Murphy R.J.T."/>
            <person name="Kaksonen A.H."/>
            <person name="Boxall N.J."/>
            <person name="Watkin E.L.J."/>
        </authorList>
    </citation>
    <scope>NUCLEOTIDE SEQUENCE [LARGE SCALE GENOMIC DNA]</scope>
    <source>
        <strain evidence="4 5">V8</strain>
    </source>
</reference>
<dbReference type="GO" id="GO:0017168">
    <property type="term" value="F:5-oxoprolinase (ATP-hydrolyzing) activity"/>
    <property type="evidence" value="ECO:0007669"/>
    <property type="project" value="TreeGrafter"/>
</dbReference>
<dbReference type="GO" id="GO:0005829">
    <property type="term" value="C:cytosol"/>
    <property type="evidence" value="ECO:0007669"/>
    <property type="project" value="TreeGrafter"/>
</dbReference>
<dbReference type="GO" id="GO:0006749">
    <property type="term" value="P:glutathione metabolic process"/>
    <property type="evidence" value="ECO:0007669"/>
    <property type="project" value="TreeGrafter"/>
</dbReference>
<gene>
    <name evidence="4" type="ORF">BW247_12325</name>
</gene>
<dbReference type="Proteomes" id="UP000243807">
    <property type="component" value="Chromosome"/>
</dbReference>
<dbReference type="EMBL" id="CP019434">
    <property type="protein sequence ID" value="APZ43773.1"/>
    <property type="molecule type" value="Genomic_DNA"/>
</dbReference>
<feature type="domain" description="Hydantoinase A/oxoprolinase" evidence="1">
    <location>
        <begin position="206"/>
        <end position="493"/>
    </location>
</feature>
<dbReference type="STRING" id="1765967.BW247_12325"/>
<keyword evidence="5" id="KW-1185">Reference proteome</keyword>
<evidence type="ECO:0000313" key="5">
    <source>
        <dbReference type="Proteomes" id="UP000243807"/>
    </source>
</evidence>
<dbReference type="InterPro" id="IPR008040">
    <property type="entry name" value="Hydant_A_N"/>
</dbReference>